<evidence type="ECO:0000256" key="1">
    <source>
        <dbReference type="ARBA" id="ARBA00023002"/>
    </source>
</evidence>
<dbReference type="InterPro" id="IPR029061">
    <property type="entry name" value="THDP-binding"/>
</dbReference>
<evidence type="ECO:0000259" key="2">
    <source>
        <dbReference type="Pfam" id="PF02775"/>
    </source>
</evidence>
<keyword evidence="1" id="KW-0560">Oxidoreductase</keyword>
<evidence type="ECO:0000313" key="3">
    <source>
        <dbReference type="EMBL" id="HDD53168.1"/>
    </source>
</evidence>
<dbReference type="GO" id="GO:0044281">
    <property type="term" value="P:small molecule metabolic process"/>
    <property type="evidence" value="ECO:0007669"/>
    <property type="project" value="UniProtKB-ARBA"/>
</dbReference>
<protein>
    <submittedName>
        <fullName evidence="3">2-oxoglutarate oxidoreductase</fullName>
    </submittedName>
</protein>
<dbReference type="Proteomes" id="UP000885690">
    <property type="component" value="Unassembled WGS sequence"/>
</dbReference>
<dbReference type="SUPFAM" id="SSF52518">
    <property type="entry name" value="Thiamin diphosphate-binding fold (THDP-binding)"/>
    <property type="match status" value="1"/>
</dbReference>
<dbReference type="EMBL" id="DQWS01000143">
    <property type="protein sequence ID" value="HDD53168.1"/>
    <property type="molecule type" value="Genomic_DNA"/>
</dbReference>
<dbReference type="GO" id="GO:0030976">
    <property type="term" value="F:thiamine pyrophosphate binding"/>
    <property type="evidence" value="ECO:0007669"/>
    <property type="project" value="InterPro"/>
</dbReference>
<dbReference type="PANTHER" id="PTHR48084">
    <property type="entry name" value="2-OXOGLUTARATE OXIDOREDUCTASE SUBUNIT KORB-RELATED"/>
    <property type="match status" value="1"/>
</dbReference>
<dbReference type="InterPro" id="IPR051457">
    <property type="entry name" value="2-oxoacid:Fd_oxidoreductase"/>
</dbReference>
<reference evidence="3" key="1">
    <citation type="journal article" date="2020" name="mSystems">
        <title>Genome- and Community-Level Interaction Insights into Carbon Utilization and Element Cycling Functions of Hydrothermarchaeota in Hydrothermal Sediment.</title>
        <authorList>
            <person name="Zhou Z."/>
            <person name="Liu Y."/>
            <person name="Xu W."/>
            <person name="Pan J."/>
            <person name="Luo Z.H."/>
            <person name="Li M."/>
        </authorList>
    </citation>
    <scope>NUCLEOTIDE SEQUENCE [LARGE SCALE GENOMIC DNA]</scope>
    <source>
        <strain evidence="3">HyVt-115</strain>
    </source>
</reference>
<dbReference type="Pfam" id="PF02775">
    <property type="entry name" value="TPP_enzyme_C"/>
    <property type="match status" value="1"/>
</dbReference>
<dbReference type="PANTHER" id="PTHR48084:SF3">
    <property type="entry name" value="SUBUNIT OF PYRUVATE:FLAVODOXIN OXIDOREDUCTASE"/>
    <property type="match status" value="1"/>
</dbReference>
<comment type="caution">
    <text evidence="3">The sequence shown here is derived from an EMBL/GenBank/DDBJ whole genome shotgun (WGS) entry which is preliminary data.</text>
</comment>
<sequence>MKCVFKRPESLTKKEFHFCPGCHHGIAHRLVAEVIDQLGVRERAIGIAPVGCAVFLYDYFNLDVAESPHGRAPAVATGIKRSQPDRVVFCYQGDGEITAIGTAEIIHAANRGENITVIYINNAVYGMTGGQMAPTTVVGQKASTCPFGRDPSNSGFPIRMVELLSTLEAPVFLARVALNSPARVKQARKAIRRAFEMQLNQVGFSMVEVLSACPTNWRMSPLKANQWIEEEMMRYFPLGVFKEKEI</sequence>
<gene>
    <name evidence="3" type="ORF">ENF32_03780</name>
</gene>
<dbReference type="GO" id="GO:0016625">
    <property type="term" value="F:oxidoreductase activity, acting on the aldehyde or oxo group of donors, iron-sulfur protein as acceptor"/>
    <property type="evidence" value="ECO:0007669"/>
    <property type="project" value="UniProtKB-ARBA"/>
</dbReference>
<dbReference type="Gene3D" id="3.40.50.970">
    <property type="match status" value="1"/>
</dbReference>
<accession>A0A7C0U6A9</accession>
<dbReference type="AlphaFoldDB" id="A0A7C0U6A9"/>
<dbReference type="InterPro" id="IPR011766">
    <property type="entry name" value="TPP_enzyme_TPP-bd"/>
</dbReference>
<organism evidence="3">
    <name type="scientific">Thermosulfidibacter takaii</name>
    <dbReference type="NCBI Taxonomy" id="412593"/>
    <lineage>
        <taxon>Bacteria</taxon>
        <taxon>Pseudomonadati</taxon>
        <taxon>Thermosulfidibacterota</taxon>
        <taxon>Thermosulfidibacteria</taxon>
        <taxon>Thermosulfidibacterales</taxon>
        <taxon>Thermosulfidibacteraceae</taxon>
    </lineage>
</organism>
<feature type="domain" description="Thiamine pyrophosphate enzyme TPP-binding" evidence="2">
    <location>
        <begin position="65"/>
        <end position="209"/>
    </location>
</feature>
<dbReference type="GO" id="GO:0045333">
    <property type="term" value="P:cellular respiration"/>
    <property type="evidence" value="ECO:0007669"/>
    <property type="project" value="UniProtKB-ARBA"/>
</dbReference>
<name>A0A7C0U6A9_9BACT</name>
<proteinExistence type="predicted"/>